<organism evidence="2 3">
    <name type="scientific">Pristionchus mayeri</name>
    <dbReference type="NCBI Taxonomy" id="1317129"/>
    <lineage>
        <taxon>Eukaryota</taxon>
        <taxon>Metazoa</taxon>
        <taxon>Ecdysozoa</taxon>
        <taxon>Nematoda</taxon>
        <taxon>Chromadorea</taxon>
        <taxon>Rhabditida</taxon>
        <taxon>Rhabditina</taxon>
        <taxon>Diplogasteromorpha</taxon>
        <taxon>Diplogasteroidea</taxon>
        <taxon>Neodiplogasteridae</taxon>
        <taxon>Pristionchus</taxon>
    </lineage>
</organism>
<accession>A0AAN5CES3</accession>
<dbReference type="Proteomes" id="UP001328107">
    <property type="component" value="Unassembled WGS sequence"/>
</dbReference>
<name>A0AAN5CES3_9BILA</name>
<gene>
    <name evidence="2" type="ORF">PMAYCL1PPCAC_13310</name>
</gene>
<dbReference type="AlphaFoldDB" id="A0AAN5CES3"/>
<comment type="caution">
    <text evidence="2">The sequence shown here is derived from an EMBL/GenBank/DDBJ whole genome shotgun (WGS) entry which is preliminary data.</text>
</comment>
<protein>
    <submittedName>
        <fullName evidence="2">Uncharacterized protein</fullName>
    </submittedName>
</protein>
<dbReference type="EMBL" id="BTRK01000003">
    <property type="protein sequence ID" value="GMR43115.1"/>
    <property type="molecule type" value="Genomic_DNA"/>
</dbReference>
<reference evidence="3" key="1">
    <citation type="submission" date="2022-10" db="EMBL/GenBank/DDBJ databases">
        <title>Genome assembly of Pristionchus species.</title>
        <authorList>
            <person name="Yoshida K."/>
            <person name="Sommer R.J."/>
        </authorList>
    </citation>
    <scope>NUCLEOTIDE SEQUENCE [LARGE SCALE GENOMIC DNA]</scope>
    <source>
        <strain evidence="3">RS5460</strain>
    </source>
</reference>
<sequence length="192" mass="20526">MSMLAEPSTTESTITPSTADTTATKDESTDGTSTDSSSEPTTTSTPPYRPDWLGTVDVAPNVICNSSLCLCLSGRELRVNTTDQYITAYGLLSKYGMLTVRGEDKDNEYPIEDEKVVSVECLASLRVFAPSCPLPIVFNGGYTEKAACENGAKSTTNIRGIECTASSPTKAATCGKEGYKCGEIFRIGYVYC</sequence>
<feature type="compositionally biased region" description="Low complexity" evidence="1">
    <location>
        <begin position="1"/>
        <end position="22"/>
    </location>
</feature>
<proteinExistence type="predicted"/>
<evidence type="ECO:0000313" key="2">
    <source>
        <dbReference type="EMBL" id="GMR43115.1"/>
    </source>
</evidence>
<keyword evidence="3" id="KW-1185">Reference proteome</keyword>
<feature type="region of interest" description="Disordered" evidence="1">
    <location>
        <begin position="1"/>
        <end position="51"/>
    </location>
</feature>
<evidence type="ECO:0000313" key="3">
    <source>
        <dbReference type="Proteomes" id="UP001328107"/>
    </source>
</evidence>
<feature type="compositionally biased region" description="Low complexity" evidence="1">
    <location>
        <begin position="30"/>
        <end position="46"/>
    </location>
</feature>
<evidence type="ECO:0000256" key="1">
    <source>
        <dbReference type="SAM" id="MobiDB-lite"/>
    </source>
</evidence>